<dbReference type="EMBL" id="CP018632">
    <property type="protein sequence ID" value="ASJ70680.1"/>
    <property type="molecule type" value="Genomic_DNA"/>
</dbReference>
<dbReference type="AlphaFoldDB" id="A0A2Z2NPH8"/>
<keyword evidence="2" id="KW-1185">Reference proteome</keyword>
<evidence type="ECO:0000313" key="2">
    <source>
        <dbReference type="Proteomes" id="UP000250079"/>
    </source>
</evidence>
<organism evidence="1 2">
    <name type="scientific">Granulosicoccus antarcticus IMCC3135</name>
    <dbReference type="NCBI Taxonomy" id="1192854"/>
    <lineage>
        <taxon>Bacteria</taxon>
        <taxon>Pseudomonadati</taxon>
        <taxon>Pseudomonadota</taxon>
        <taxon>Gammaproteobacteria</taxon>
        <taxon>Chromatiales</taxon>
        <taxon>Granulosicoccaceae</taxon>
        <taxon>Granulosicoccus</taxon>
    </lineage>
</organism>
<protein>
    <submittedName>
        <fullName evidence="1">Uncharacterized protein</fullName>
    </submittedName>
</protein>
<evidence type="ECO:0000313" key="1">
    <source>
        <dbReference type="EMBL" id="ASJ70680.1"/>
    </source>
</evidence>
<dbReference type="KEGG" id="gai:IMCC3135_02835"/>
<reference evidence="1 2" key="1">
    <citation type="submission" date="2016-12" db="EMBL/GenBank/DDBJ databases">
        <authorList>
            <person name="Song W.-J."/>
            <person name="Kurnit D.M."/>
        </authorList>
    </citation>
    <scope>NUCLEOTIDE SEQUENCE [LARGE SCALE GENOMIC DNA]</scope>
    <source>
        <strain evidence="1 2">IMCC3135</strain>
    </source>
</reference>
<proteinExistence type="predicted"/>
<accession>A0A2Z2NPH8</accession>
<gene>
    <name evidence="1" type="ORF">IMCC3135_02835</name>
</gene>
<sequence length="60" mass="6759">MVCKVESSPAGLMPKYEMQQVLPGFDPDDLDDYDSEPIIQANELRELGEYEAAHQPYADV</sequence>
<dbReference type="Proteomes" id="UP000250079">
    <property type="component" value="Chromosome"/>
</dbReference>
<name>A0A2Z2NPH8_9GAMM</name>